<dbReference type="Proteomes" id="UP000253046">
    <property type="component" value="Unassembled WGS sequence"/>
</dbReference>
<comment type="caution">
    <text evidence="1">The sequence shown here is derived from an EMBL/GenBank/DDBJ whole genome shotgun (WGS) entry which is preliminary data.</text>
</comment>
<protein>
    <submittedName>
        <fullName evidence="1">DUF3053 family protein</fullName>
    </submittedName>
</protein>
<reference evidence="1 2" key="1">
    <citation type="submission" date="2018-06" db="EMBL/GenBank/DDBJ databases">
        <title>Genomic Encyclopedia of Type Strains, Phase IV (KMG-IV): sequencing the most valuable type-strain genomes for metagenomic binning, comparative biology and taxonomic classification.</title>
        <authorList>
            <person name="Goeker M."/>
        </authorList>
    </citation>
    <scope>NUCLEOTIDE SEQUENCE [LARGE SCALE GENOMIC DNA]</scope>
    <source>
        <strain evidence="1 2">DSM 30166</strain>
    </source>
</reference>
<dbReference type="Pfam" id="PF11254">
    <property type="entry name" value="DUF3053"/>
    <property type="match status" value="1"/>
</dbReference>
<name>A0A366I6I7_9GAMM</name>
<dbReference type="AlphaFoldDB" id="A0A366I6I7"/>
<dbReference type="InterPro" id="IPR021413">
    <property type="entry name" value="DUF3053"/>
</dbReference>
<dbReference type="RefSeq" id="WP_240634940.1">
    <property type="nucleotide sequence ID" value="NZ_AGJP01000001.1"/>
</dbReference>
<organism evidence="1 2">
    <name type="scientific">Brenneria salicis ATCC 15712 = DSM 30166</name>
    <dbReference type="NCBI Taxonomy" id="714314"/>
    <lineage>
        <taxon>Bacteria</taxon>
        <taxon>Pseudomonadati</taxon>
        <taxon>Pseudomonadota</taxon>
        <taxon>Gammaproteobacteria</taxon>
        <taxon>Enterobacterales</taxon>
        <taxon>Pectobacteriaceae</taxon>
        <taxon>Brenneria</taxon>
    </lineage>
</organism>
<accession>A0A366I6I7</accession>
<evidence type="ECO:0000313" key="1">
    <source>
        <dbReference type="EMBL" id="RBP64327.1"/>
    </source>
</evidence>
<sequence length="238" mass="26689">MRQVMEYRTRWLWPVLVFFMALQIAGCGDSESDQRKAFTDFVQNVQLQADGKLPALTEEQKKNFGPFVNDYAILTTFSQQFTQSVADSLTPMLAQVSQIREPRDYLSQRDALRQSIGAINMLGQRVQAAKAQADNARRALKQPEELQVGYDRLYQRVVMQPTNTLLPIIPNVIAFAQNLIQVGDYLQAQGDQVIFNGASVQFYTPQQVAQYNGMVSGLPTQQQNLLNALKSLGVAVTP</sequence>
<evidence type="ECO:0000313" key="2">
    <source>
        <dbReference type="Proteomes" id="UP000253046"/>
    </source>
</evidence>
<keyword evidence="2" id="KW-1185">Reference proteome</keyword>
<gene>
    <name evidence="1" type="ORF">DES54_10822</name>
</gene>
<dbReference type="EMBL" id="QNRY01000008">
    <property type="protein sequence ID" value="RBP64327.1"/>
    <property type="molecule type" value="Genomic_DNA"/>
</dbReference>
<proteinExistence type="predicted"/>